<dbReference type="AlphaFoldDB" id="A0A081CQ06"/>
<dbReference type="eggNOG" id="ENOG502ZWAD">
    <property type="taxonomic scope" value="Bacteria"/>
</dbReference>
<dbReference type="EMBL" id="BBJU01000002">
    <property type="protein sequence ID" value="GAK68752.1"/>
    <property type="molecule type" value="Genomic_DNA"/>
</dbReference>
<sequence length="135" mass="14885">MRAAAAILVAAFVASPSQANKLVLEEKDFRMQTIRKAQGETNWPFEASEGRLLCAPIIGDRAVYFVGTKEDGVQEEPVALTVNPMLMSIVNMGKAKIFRDFTTIDELMSRLYPYITMGKRLCDQPAGTVVPESSL</sequence>
<accession>A0A081CQ06</accession>
<evidence type="ECO:0000313" key="3">
    <source>
        <dbReference type="Proteomes" id="UP000028701"/>
    </source>
</evidence>
<proteinExistence type="predicted"/>
<keyword evidence="1" id="KW-0732">Signal</keyword>
<evidence type="ECO:0000313" key="2">
    <source>
        <dbReference type="EMBL" id="GAK68752.1"/>
    </source>
</evidence>
<organism evidence="2 3">
    <name type="scientific">Agrobacterium rubi TR3 = NBRC 13261</name>
    <dbReference type="NCBI Taxonomy" id="1368415"/>
    <lineage>
        <taxon>Bacteria</taxon>
        <taxon>Pseudomonadati</taxon>
        <taxon>Pseudomonadota</taxon>
        <taxon>Alphaproteobacteria</taxon>
        <taxon>Hyphomicrobiales</taxon>
        <taxon>Rhizobiaceae</taxon>
        <taxon>Rhizobium/Agrobacterium group</taxon>
        <taxon>Agrobacterium</taxon>
    </lineage>
</organism>
<comment type="caution">
    <text evidence="2">The sequence shown here is derived from an EMBL/GenBank/DDBJ whole genome shotgun (WGS) entry which is preliminary data.</text>
</comment>
<gene>
    <name evidence="2" type="ORF">RRU01S_02_00800</name>
</gene>
<reference evidence="2 3" key="1">
    <citation type="submission" date="2014-08" db="EMBL/GenBank/DDBJ databases">
        <title>Whole genome shotgun sequence of Rhizobium rubi NBRC 13261.</title>
        <authorList>
            <person name="Katano-Makiyama Y."/>
            <person name="Hosoyama A."/>
            <person name="Hashimoto M."/>
            <person name="Hosoyama Y."/>
            <person name="Noguchi M."/>
            <person name="Tsuchikane K."/>
            <person name="Uohara A."/>
            <person name="Ohji S."/>
            <person name="Ichikawa N."/>
            <person name="Kimura A."/>
            <person name="Yamazoe A."/>
            <person name="Fujita N."/>
        </authorList>
    </citation>
    <scope>NUCLEOTIDE SEQUENCE [LARGE SCALE GENOMIC DNA]</scope>
    <source>
        <strain evidence="2 3">NBRC 13261</strain>
    </source>
</reference>
<protein>
    <submittedName>
        <fullName evidence="2">Uncharacterized protein</fullName>
    </submittedName>
</protein>
<dbReference type="Proteomes" id="UP000028701">
    <property type="component" value="Unassembled WGS sequence"/>
</dbReference>
<feature type="signal peptide" evidence="1">
    <location>
        <begin position="1"/>
        <end position="19"/>
    </location>
</feature>
<feature type="chain" id="PRO_5001756016" evidence="1">
    <location>
        <begin position="20"/>
        <end position="135"/>
    </location>
</feature>
<name>A0A081CQ06_9HYPH</name>
<evidence type="ECO:0000256" key="1">
    <source>
        <dbReference type="SAM" id="SignalP"/>
    </source>
</evidence>